<evidence type="ECO:0000256" key="5">
    <source>
        <dbReference type="ARBA" id="ARBA00022989"/>
    </source>
</evidence>
<reference evidence="9 10" key="1">
    <citation type="submission" date="2020-03" db="EMBL/GenBank/DDBJ databases">
        <title>Leucobacter sp. nov., isolated from beetles.</title>
        <authorList>
            <person name="Hyun D.-W."/>
            <person name="Bae J.-W."/>
        </authorList>
    </citation>
    <scope>NUCLEOTIDE SEQUENCE [LARGE SCALE GENOMIC DNA]</scope>
    <source>
        <strain evidence="9 10">HDW9A</strain>
    </source>
</reference>
<feature type="transmembrane region" description="Helical" evidence="7">
    <location>
        <begin position="271"/>
        <end position="290"/>
    </location>
</feature>
<dbReference type="InterPro" id="IPR036259">
    <property type="entry name" value="MFS_trans_sf"/>
</dbReference>
<feature type="transmembrane region" description="Helical" evidence="7">
    <location>
        <begin position="49"/>
        <end position="68"/>
    </location>
</feature>
<feature type="transmembrane region" description="Helical" evidence="7">
    <location>
        <begin position="335"/>
        <end position="353"/>
    </location>
</feature>
<keyword evidence="5 7" id="KW-1133">Transmembrane helix</keyword>
<evidence type="ECO:0000256" key="1">
    <source>
        <dbReference type="ARBA" id="ARBA00004651"/>
    </source>
</evidence>
<keyword evidence="6 7" id="KW-0472">Membrane</keyword>
<dbReference type="EMBL" id="CP049933">
    <property type="protein sequence ID" value="QIM18682.1"/>
    <property type="molecule type" value="Genomic_DNA"/>
</dbReference>
<evidence type="ECO:0000256" key="2">
    <source>
        <dbReference type="ARBA" id="ARBA00022448"/>
    </source>
</evidence>
<dbReference type="PANTHER" id="PTHR42718">
    <property type="entry name" value="MAJOR FACILITATOR SUPERFAMILY MULTIDRUG TRANSPORTER MFSC"/>
    <property type="match status" value="1"/>
</dbReference>
<feature type="transmembrane region" description="Helical" evidence="7">
    <location>
        <begin position="365"/>
        <end position="387"/>
    </location>
</feature>
<dbReference type="RefSeq" id="WP_166330510.1">
    <property type="nucleotide sequence ID" value="NZ_CP049933.1"/>
</dbReference>
<dbReference type="Pfam" id="PF07690">
    <property type="entry name" value="MFS_1"/>
    <property type="match status" value="1"/>
</dbReference>
<feature type="transmembrane region" description="Helical" evidence="7">
    <location>
        <begin position="302"/>
        <end position="323"/>
    </location>
</feature>
<comment type="subcellular location">
    <subcellularLocation>
        <location evidence="1">Cell membrane</location>
        <topology evidence="1">Multi-pass membrane protein</topology>
    </subcellularLocation>
</comment>
<feature type="transmembrane region" description="Helical" evidence="7">
    <location>
        <begin position="199"/>
        <end position="221"/>
    </location>
</feature>
<keyword evidence="4 7" id="KW-0812">Transmembrane</keyword>
<dbReference type="Proteomes" id="UP000503441">
    <property type="component" value="Chromosome"/>
</dbReference>
<feature type="transmembrane region" description="Helical" evidence="7">
    <location>
        <begin position="80"/>
        <end position="103"/>
    </location>
</feature>
<evidence type="ECO:0000256" key="6">
    <source>
        <dbReference type="ARBA" id="ARBA00023136"/>
    </source>
</evidence>
<protein>
    <submittedName>
        <fullName evidence="9">MFS transporter</fullName>
    </submittedName>
</protein>
<organism evidence="9 10">
    <name type="scientific">Leucobacter coleopterorum</name>
    <dbReference type="NCBI Taxonomy" id="2714933"/>
    <lineage>
        <taxon>Bacteria</taxon>
        <taxon>Bacillati</taxon>
        <taxon>Actinomycetota</taxon>
        <taxon>Actinomycetes</taxon>
        <taxon>Micrococcales</taxon>
        <taxon>Microbacteriaceae</taxon>
        <taxon>Leucobacter</taxon>
    </lineage>
</organism>
<dbReference type="PROSITE" id="PS50850">
    <property type="entry name" value="MFS"/>
    <property type="match status" value="1"/>
</dbReference>
<feature type="transmembrane region" description="Helical" evidence="7">
    <location>
        <begin position="142"/>
        <end position="162"/>
    </location>
</feature>
<evidence type="ECO:0000256" key="7">
    <source>
        <dbReference type="SAM" id="Phobius"/>
    </source>
</evidence>
<feature type="transmembrane region" description="Helical" evidence="7">
    <location>
        <begin position="408"/>
        <end position="427"/>
    </location>
</feature>
<dbReference type="Gene3D" id="1.20.1250.20">
    <property type="entry name" value="MFS general substrate transporter like domains"/>
    <property type="match status" value="1"/>
</dbReference>
<feature type="transmembrane region" description="Helical" evidence="7">
    <location>
        <begin position="439"/>
        <end position="461"/>
    </location>
</feature>
<dbReference type="SUPFAM" id="SSF103473">
    <property type="entry name" value="MFS general substrate transporter"/>
    <property type="match status" value="1"/>
</dbReference>
<keyword evidence="2" id="KW-0813">Transport</keyword>
<dbReference type="PANTHER" id="PTHR42718:SF46">
    <property type="entry name" value="BLR6921 PROTEIN"/>
    <property type="match status" value="1"/>
</dbReference>
<accession>A0ABX6K0C9</accession>
<evidence type="ECO:0000256" key="4">
    <source>
        <dbReference type="ARBA" id="ARBA00022692"/>
    </source>
</evidence>
<keyword evidence="3" id="KW-1003">Cell membrane</keyword>
<feature type="domain" description="Major facilitator superfamily (MFS) profile" evidence="8">
    <location>
        <begin position="14"/>
        <end position="465"/>
    </location>
</feature>
<feature type="transmembrane region" description="Helical" evidence="7">
    <location>
        <begin position="109"/>
        <end position="130"/>
    </location>
</feature>
<name>A0ABX6K0C9_9MICO</name>
<feature type="transmembrane region" description="Helical" evidence="7">
    <location>
        <begin position="168"/>
        <end position="187"/>
    </location>
</feature>
<keyword evidence="10" id="KW-1185">Reference proteome</keyword>
<proteinExistence type="predicted"/>
<gene>
    <name evidence="9" type="ORF">G7066_08785</name>
</gene>
<dbReference type="CDD" id="cd17321">
    <property type="entry name" value="MFS_MMR_MDR_like"/>
    <property type="match status" value="1"/>
</dbReference>
<sequence length="472" mass="49233">MTSSNARNASRWWGLTLIALAQFMVIMDASIIGVALPQMQSDLGFTPNTLSWVFNAYVITLGGLLLLGGRLSDLYGPRKMFATGWVILGIGSIVAGFAGNVTVELLGRVLQGAGSALIAPAALTLLMMLFGSKPKELTKAMAFYGAAAPAGGTAGVFLGGIITEFASWPWVFLINVPIAVVVLLVMWKALPGGKLGARGSVDVIGALTVTLGLAALVYGIVRAEVVGWIAAETWIAIGSGVVLLILFVIIQRMKSEPLMRLSIFRSPNLGAANLAQVMLGAAWVPMWFFLNLYLQQVLGFTAFPAGAALLPMTILIMIGMIALAPRIIAKFGPKMPIVLGLTILAAGLGWMTFIRADGNYWVDAFAPSLVVAFGQALAFIPSLQTAISSAPPEEGGLASGIVNTSYQVGSAIGLAIVSAVAAGFGASQLDDHTALTEGYSAAFFGAGIIALLGAVLTLFLFRTKPAEALLTR</sequence>
<dbReference type="InterPro" id="IPR020846">
    <property type="entry name" value="MFS_dom"/>
</dbReference>
<dbReference type="Gene3D" id="1.20.1720.10">
    <property type="entry name" value="Multidrug resistance protein D"/>
    <property type="match status" value="1"/>
</dbReference>
<evidence type="ECO:0000313" key="10">
    <source>
        <dbReference type="Proteomes" id="UP000503441"/>
    </source>
</evidence>
<dbReference type="InterPro" id="IPR011701">
    <property type="entry name" value="MFS"/>
</dbReference>
<evidence type="ECO:0000313" key="9">
    <source>
        <dbReference type="EMBL" id="QIM18682.1"/>
    </source>
</evidence>
<feature type="transmembrane region" description="Helical" evidence="7">
    <location>
        <begin position="227"/>
        <end position="250"/>
    </location>
</feature>
<evidence type="ECO:0000259" key="8">
    <source>
        <dbReference type="PROSITE" id="PS50850"/>
    </source>
</evidence>
<evidence type="ECO:0000256" key="3">
    <source>
        <dbReference type="ARBA" id="ARBA00022475"/>
    </source>
</evidence>
<feature type="transmembrane region" description="Helical" evidence="7">
    <location>
        <begin position="12"/>
        <end position="37"/>
    </location>
</feature>